<feature type="region of interest" description="Disordered" evidence="1">
    <location>
        <begin position="31"/>
        <end position="50"/>
    </location>
</feature>
<dbReference type="RefSeq" id="XP_066665226.1">
    <property type="nucleotide sequence ID" value="XM_066815936.1"/>
</dbReference>
<gene>
    <name evidence="2" type="ORF">PG997_011621</name>
</gene>
<dbReference type="EMBL" id="JAQQWN010000008">
    <property type="protein sequence ID" value="KAK8071418.1"/>
    <property type="molecule type" value="Genomic_DNA"/>
</dbReference>
<comment type="caution">
    <text evidence="2">The sequence shown here is derived from an EMBL/GenBank/DDBJ whole genome shotgun (WGS) entry which is preliminary data.</text>
</comment>
<name>A0ABR1VNI8_9PEZI</name>
<evidence type="ECO:0000313" key="3">
    <source>
        <dbReference type="Proteomes" id="UP001433268"/>
    </source>
</evidence>
<reference evidence="2 3" key="1">
    <citation type="submission" date="2023-01" db="EMBL/GenBank/DDBJ databases">
        <title>Analysis of 21 Apiospora genomes using comparative genomics revels a genus with tremendous synthesis potential of carbohydrate active enzymes and secondary metabolites.</title>
        <authorList>
            <person name="Sorensen T."/>
        </authorList>
    </citation>
    <scope>NUCLEOTIDE SEQUENCE [LARGE SCALE GENOMIC DNA]</scope>
    <source>
        <strain evidence="2 3">CBS 114990</strain>
    </source>
</reference>
<feature type="compositionally biased region" description="Basic and acidic residues" evidence="1">
    <location>
        <begin position="31"/>
        <end position="48"/>
    </location>
</feature>
<proteinExistence type="predicted"/>
<accession>A0ABR1VNI8</accession>
<dbReference type="GeneID" id="92048996"/>
<organism evidence="2 3">
    <name type="scientific">Apiospora hydei</name>
    <dbReference type="NCBI Taxonomy" id="1337664"/>
    <lineage>
        <taxon>Eukaryota</taxon>
        <taxon>Fungi</taxon>
        <taxon>Dikarya</taxon>
        <taxon>Ascomycota</taxon>
        <taxon>Pezizomycotina</taxon>
        <taxon>Sordariomycetes</taxon>
        <taxon>Xylariomycetidae</taxon>
        <taxon>Amphisphaeriales</taxon>
        <taxon>Apiosporaceae</taxon>
        <taxon>Apiospora</taxon>
    </lineage>
</organism>
<evidence type="ECO:0000313" key="2">
    <source>
        <dbReference type="EMBL" id="KAK8071418.1"/>
    </source>
</evidence>
<protein>
    <submittedName>
        <fullName evidence="2">Uncharacterized protein</fullName>
    </submittedName>
</protein>
<dbReference type="Proteomes" id="UP001433268">
    <property type="component" value="Unassembled WGS sequence"/>
</dbReference>
<keyword evidence="3" id="KW-1185">Reference proteome</keyword>
<evidence type="ECO:0000256" key="1">
    <source>
        <dbReference type="SAM" id="MobiDB-lite"/>
    </source>
</evidence>
<sequence length="141" mass="15654">MCYSPGKRFALPYYPELAVDAVRGACWPASDRGRKETGQHADKMERVHGSSCEADMPALLRFGSGYSQKMKSDKDIQGRPAKEAWHPTRLALVYRTVAHRRSVGGPSSSHWRRRGQQSIVRGALAALILGMKENRNGTRTG</sequence>